<dbReference type="Proteomes" id="UP000038045">
    <property type="component" value="Unplaced"/>
</dbReference>
<name>A0A0N4ZBM9_PARTI</name>
<dbReference type="InterPro" id="IPR036572">
    <property type="entry name" value="Doublecortin_dom_sf"/>
</dbReference>
<evidence type="ECO:0000313" key="3">
    <source>
        <dbReference type="Proteomes" id="UP000038045"/>
    </source>
</evidence>
<organism evidence="3 4">
    <name type="scientific">Parastrongyloides trichosuri</name>
    <name type="common">Possum-specific nematode worm</name>
    <dbReference type="NCBI Taxonomy" id="131310"/>
    <lineage>
        <taxon>Eukaryota</taxon>
        <taxon>Metazoa</taxon>
        <taxon>Ecdysozoa</taxon>
        <taxon>Nematoda</taxon>
        <taxon>Chromadorea</taxon>
        <taxon>Rhabditida</taxon>
        <taxon>Tylenchina</taxon>
        <taxon>Panagrolaimomorpha</taxon>
        <taxon>Strongyloidoidea</taxon>
        <taxon>Strongyloididae</taxon>
        <taxon>Parastrongyloides</taxon>
    </lineage>
</organism>
<dbReference type="AlphaFoldDB" id="A0A0N4ZBM9"/>
<dbReference type="Gene3D" id="3.10.20.230">
    <property type="entry name" value="Doublecortin domain"/>
    <property type="match status" value="1"/>
</dbReference>
<dbReference type="PROSITE" id="PS50309">
    <property type="entry name" value="DC"/>
    <property type="match status" value="1"/>
</dbReference>
<dbReference type="InterPro" id="IPR003533">
    <property type="entry name" value="Doublecortin_dom"/>
</dbReference>
<dbReference type="Pfam" id="PF03607">
    <property type="entry name" value="DCX"/>
    <property type="match status" value="1"/>
</dbReference>
<accession>A0A0N4ZBM9</accession>
<sequence length="292" mass="33874">MIKKELGSMKRHSPKPMSPYRKQLSCIADHDHHAKTINIFAAGEYFLPPIRVNVCSKKYRTIDILLDEISTRIPSLRFGARKLVTADDKTDITDIEQLVNGGKYLCSDKTDIRKIPSFDWELYEKRIKRQQNFKTHFSPTLFFDDMNKKLNRLKISRTTSGLASRNVTRSFNGLDKKSFIRNNKFYSSTRLPNKQSNTTSPPNKRSNSKSKSPHKTIYPLNDSNILNGKFSFKNTKGNSSDEEEKGERRENLSKEKIVRENNDKESLFIFGRQDKNNNKSHVIHQLQTPLIF</sequence>
<dbReference type="WBParaSite" id="PTRK_0000494000.1">
    <property type="protein sequence ID" value="PTRK_0000494000.1"/>
    <property type="gene ID" value="PTRK_0000494000"/>
</dbReference>
<proteinExistence type="predicted"/>
<feature type="compositionally biased region" description="Polar residues" evidence="1">
    <location>
        <begin position="185"/>
        <end position="199"/>
    </location>
</feature>
<keyword evidence="3" id="KW-1185">Reference proteome</keyword>
<feature type="compositionally biased region" description="Polar residues" evidence="1">
    <location>
        <begin position="221"/>
        <end position="238"/>
    </location>
</feature>
<dbReference type="SUPFAM" id="SSF89837">
    <property type="entry name" value="Doublecortin (DC)"/>
    <property type="match status" value="1"/>
</dbReference>
<evidence type="ECO:0000313" key="4">
    <source>
        <dbReference type="WBParaSite" id="PTRK_0000494000.1"/>
    </source>
</evidence>
<feature type="region of interest" description="Disordered" evidence="1">
    <location>
        <begin position="185"/>
        <end position="253"/>
    </location>
</feature>
<reference evidence="4" key="1">
    <citation type="submission" date="2017-02" db="UniProtKB">
        <authorList>
            <consortium name="WormBaseParasite"/>
        </authorList>
    </citation>
    <scope>IDENTIFICATION</scope>
</reference>
<evidence type="ECO:0000256" key="1">
    <source>
        <dbReference type="SAM" id="MobiDB-lite"/>
    </source>
</evidence>
<protein>
    <submittedName>
        <fullName evidence="4">Doublecortin domain-containing protein</fullName>
    </submittedName>
</protein>
<evidence type="ECO:0000259" key="2">
    <source>
        <dbReference type="PROSITE" id="PS50309"/>
    </source>
</evidence>
<dbReference type="STRING" id="131310.A0A0N4ZBM9"/>
<dbReference type="SMART" id="SM00537">
    <property type="entry name" value="DCX"/>
    <property type="match status" value="1"/>
</dbReference>
<feature type="domain" description="Doublecortin" evidence="2">
    <location>
        <begin position="35"/>
        <end position="118"/>
    </location>
</feature>
<dbReference type="GO" id="GO:0035556">
    <property type="term" value="P:intracellular signal transduction"/>
    <property type="evidence" value="ECO:0007669"/>
    <property type="project" value="InterPro"/>
</dbReference>